<keyword evidence="1" id="KW-0472">Membrane</keyword>
<dbReference type="EMBL" id="JAFCIX010000436">
    <property type="protein sequence ID" value="KAH6590184.1"/>
    <property type="molecule type" value="Genomic_DNA"/>
</dbReference>
<proteinExistence type="predicted"/>
<feature type="transmembrane region" description="Helical" evidence="1">
    <location>
        <begin position="93"/>
        <end position="116"/>
    </location>
</feature>
<organism evidence="2 3">
    <name type="scientific">Batrachochytrium salamandrivorans</name>
    <dbReference type="NCBI Taxonomy" id="1357716"/>
    <lineage>
        <taxon>Eukaryota</taxon>
        <taxon>Fungi</taxon>
        <taxon>Fungi incertae sedis</taxon>
        <taxon>Chytridiomycota</taxon>
        <taxon>Chytridiomycota incertae sedis</taxon>
        <taxon>Chytridiomycetes</taxon>
        <taxon>Rhizophydiales</taxon>
        <taxon>Rhizophydiales incertae sedis</taxon>
        <taxon>Batrachochytrium</taxon>
    </lineage>
</organism>
<evidence type="ECO:0000313" key="2">
    <source>
        <dbReference type="EMBL" id="KAH6590184.1"/>
    </source>
</evidence>
<evidence type="ECO:0000256" key="1">
    <source>
        <dbReference type="SAM" id="Phobius"/>
    </source>
</evidence>
<evidence type="ECO:0000313" key="3">
    <source>
        <dbReference type="Proteomes" id="UP001648503"/>
    </source>
</evidence>
<accession>A0ABQ8F1G4</accession>
<reference evidence="2 3" key="1">
    <citation type="submission" date="2021-02" db="EMBL/GenBank/DDBJ databases">
        <title>Variation within the Batrachochytrium salamandrivorans European outbreak.</title>
        <authorList>
            <person name="Kelly M."/>
            <person name="Pasmans F."/>
            <person name="Shea T.P."/>
            <person name="Munoz J.F."/>
            <person name="Carranza S."/>
            <person name="Cuomo C.A."/>
            <person name="Martel A."/>
        </authorList>
    </citation>
    <scope>NUCLEOTIDE SEQUENCE [LARGE SCALE GENOMIC DNA]</scope>
    <source>
        <strain evidence="2 3">AMFP18/2</strain>
    </source>
</reference>
<feature type="transmembrane region" description="Helical" evidence="1">
    <location>
        <begin position="51"/>
        <end position="73"/>
    </location>
</feature>
<gene>
    <name evidence="2" type="ORF">BASA50_009598</name>
</gene>
<keyword evidence="1" id="KW-1133">Transmembrane helix</keyword>
<name>A0ABQ8F1G4_9FUNG</name>
<keyword evidence="3" id="KW-1185">Reference proteome</keyword>
<dbReference type="Proteomes" id="UP001648503">
    <property type="component" value="Unassembled WGS sequence"/>
</dbReference>
<comment type="caution">
    <text evidence="2">The sequence shown here is derived from an EMBL/GenBank/DDBJ whole genome shotgun (WGS) entry which is preliminary data.</text>
</comment>
<keyword evidence="1" id="KW-0812">Transmembrane</keyword>
<protein>
    <submittedName>
        <fullName evidence="2">Uncharacterized protein</fullName>
    </submittedName>
</protein>
<feature type="transmembrane region" description="Helical" evidence="1">
    <location>
        <begin position="16"/>
        <end position="39"/>
    </location>
</feature>
<sequence length="147" mass="16137">MKAPAKPKRTATLEWVYWQAITAAIFLLNGGLYSFAFPYETTRIINVQAPWLYIPISIPGIVAIVGSLLIFLIENNVSLFAKLNLHITRVLLYLPLGLFCGLQLTMVQPAVFLVIISIELMFDAVWGLASAEAASKDKAAGGTMLPR</sequence>